<dbReference type="OrthoDB" id="8533002at2"/>
<feature type="transmembrane region" description="Helical" evidence="1">
    <location>
        <begin position="331"/>
        <end position="350"/>
    </location>
</feature>
<proteinExistence type="predicted"/>
<accession>A0A3D9UJM1</accession>
<reference evidence="2 3" key="1">
    <citation type="submission" date="2018-08" db="EMBL/GenBank/DDBJ databases">
        <title>Sequencing the genomes of 1000 actinobacteria strains.</title>
        <authorList>
            <person name="Klenk H.-P."/>
        </authorList>
    </citation>
    <scope>NUCLEOTIDE SEQUENCE [LARGE SCALE GENOMIC DNA]</scope>
    <source>
        <strain evidence="2 3">DSM 22967</strain>
    </source>
</reference>
<keyword evidence="3" id="KW-1185">Reference proteome</keyword>
<keyword evidence="1" id="KW-0812">Transmembrane</keyword>
<dbReference type="AlphaFoldDB" id="A0A3D9UJM1"/>
<comment type="caution">
    <text evidence="2">The sequence shown here is derived from an EMBL/GenBank/DDBJ whole genome shotgun (WGS) entry which is preliminary data.</text>
</comment>
<dbReference type="PANTHER" id="PTHR30238:SF4">
    <property type="entry name" value="SLL1022 PROTEIN"/>
    <property type="match status" value="1"/>
</dbReference>
<dbReference type="EMBL" id="QTUA01000001">
    <property type="protein sequence ID" value="REF29507.1"/>
    <property type="molecule type" value="Genomic_DNA"/>
</dbReference>
<dbReference type="Pfam" id="PF04332">
    <property type="entry name" value="DUF475"/>
    <property type="match status" value="1"/>
</dbReference>
<feature type="transmembrane region" description="Helical" evidence="1">
    <location>
        <begin position="121"/>
        <end position="140"/>
    </location>
</feature>
<dbReference type="PANTHER" id="PTHR30238">
    <property type="entry name" value="MEMBRANE BOUND PREDICTED REDOX MODULATOR"/>
    <property type="match status" value="1"/>
</dbReference>
<dbReference type="NCBIfam" id="NF010613">
    <property type="entry name" value="PRK14013.1-3"/>
    <property type="match status" value="1"/>
</dbReference>
<feature type="transmembrane region" description="Helical" evidence="1">
    <location>
        <begin position="161"/>
        <end position="180"/>
    </location>
</feature>
<feature type="transmembrane region" description="Helical" evidence="1">
    <location>
        <begin position="246"/>
        <end position="267"/>
    </location>
</feature>
<keyword evidence="1" id="KW-0472">Membrane</keyword>
<dbReference type="InterPro" id="IPR007427">
    <property type="entry name" value="DUF475"/>
</dbReference>
<feature type="transmembrane region" description="Helical" evidence="1">
    <location>
        <begin position="273"/>
        <end position="294"/>
    </location>
</feature>
<protein>
    <recommendedName>
        <fullName evidence="4">YkoY family integral membrane protein</fullName>
    </recommendedName>
</protein>
<name>A0A3D9UJM1_9MICO</name>
<evidence type="ECO:0000256" key="1">
    <source>
        <dbReference type="SAM" id="Phobius"/>
    </source>
</evidence>
<organism evidence="2 3">
    <name type="scientific">Calidifontibacter indicus</name>
    <dbReference type="NCBI Taxonomy" id="419650"/>
    <lineage>
        <taxon>Bacteria</taxon>
        <taxon>Bacillati</taxon>
        <taxon>Actinomycetota</taxon>
        <taxon>Actinomycetes</taxon>
        <taxon>Micrococcales</taxon>
        <taxon>Dermacoccaceae</taxon>
        <taxon>Calidifontibacter</taxon>
    </lineage>
</organism>
<evidence type="ECO:0000313" key="2">
    <source>
        <dbReference type="EMBL" id="REF29507.1"/>
    </source>
</evidence>
<sequence>MKALRHFTPDLIVAAIVLVVAFFYDGMAAVVLTAILILVEIVFSFDNAAVNAKYLVRLNEFWQKIFLTIGVLIAVFGMRLVFPFVIVCLSGSINPVEALQLALEKGDPNTPGTYGYILNEAHPSIAAFGGMFLLLLFLDFMFDEDREILWLKPIERPLQKLGKLDVLSVVIAGILLLVAAETLVDEVSVRSNVLFSGLLGIVLYLAVNGLSSMMEASEEKKDHEFEEADARGEVIKLAGKAAFSMFLFLEVLDATFSFDGVIGAFAITPDPLIIMMGLGVGALCVRSMTIYLVREGTLAEYRYLEHGAHWAIGALAVMLILTIKFHLGEFVIGGIGIAFIVSAWLSSIAANKKEQAQEDNTLPEQTVTTNSHN</sequence>
<dbReference type="RefSeq" id="WP_115921621.1">
    <property type="nucleotide sequence ID" value="NZ_QTUA01000001.1"/>
</dbReference>
<feature type="transmembrane region" description="Helical" evidence="1">
    <location>
        <begin position="12"/>
        <end position="45"/>
    </location>
</feature>
<feature type="transmembrane region" description="Helical" evidence="1">
    <location>
        <begin position="192"/>
        <end position="211"/>
    </location>
</feature>
<keyword evidence="1" id="KW-1133">Transmembrane helix</keyword>
<dbReference type="Proteomes" id="UP000256253">
    <property type="component" value="Unassembled WGS sequence"/>
</dbReference>
<gene>
    <name evidence="2" type="ORF">DFJ65_0458</name>
</gene>
<evidence type="ECO:0008006" key="4">
    <source>
        <dbReference type="Google" id="ProtNLM"/>
    </source>
</evidence>
<feature type="transmembrane region" description="Helical" evidence="1">
    <location>
        <begin position="306"/>
        <end position="325"/>
    </location>
</feature>
<evidence type="ECO:0000313" key="3">
    <source>
        <dbReference type="Proteomes" id="UP000256253"/>
    </source>
</evidence>
<feature type="transmembrane region" description="Helical" evidence="1">
    <location>
        <begin position="65"/>
        <end position="93"/>
    </location>
</feature>